<gene>
    <name evidence="3" type="ORF">Prudu_012019</name>
</gene>
<dbReference type="Gene3D" id="3.40.50.880">
    <property type="match status" value="2"/>
</dbReference>
<protein>
    <recommendedName>
        <fullName evidence="2">DJ-1/PfpI domain-containing protein</fullName>
    </recommendedName>
</protein>
<proteinExistence type="predicted"/>
<dbReference type="AlphaFoldDB" id="A0A4Y1RCF6"/>
<feature type="transmembrane region" description="Helical" evidence="1">
    <location>
        <begin position="27"/>
        <end position="47"/>
    </location>
</feature>
<dbReference type="InterPro" id="IPR029062">
    <property type="entry name" value="Class_I_gatase-like"/>
</dbReference>
<evidence type="ECO:0000313" key="3">
    <source>
        <dbReference type="EMBL" id="BBH01676.1"/>
    </source>
</evidence>
<accession>A0A4Y1RCF6</accession>
<keyword evidence="1" id="KW-0472">Membrane</keyword>
<feature type="transmembrane region" description="Helical" evidence="1">
    <location>
        <begin position="68"/>
        <end position="86"/>
    </location>
</feature>
<dbReference type="InterPro" id="IPR002818">
    <property type="entry name" value="DJ-1/PfpI"/>
</dbReference>
<dbReference type="PANTHER" id="PTHR48094">
    <property type="entry name" value="PROTEIN/NUCLEIC ACID DEGLYCASE DJ-1-RELATED"/>
    <property type="match status" value="1"/>
</dbReference>
<sequence length="303" mass="32714">MSWSNNFLELYGWENFGLPLYPPKQRIFVGINGMLVGLIQGGVLGAANLKNNEVLESLVKKQAADGKLYAAICASPAMAFGTWGVLKGLKATGHPLFMEQLASSAIAVESRVQVDGKAVTSRGPGTAMEFAVALVEQLYGKEKADEVSDFLVTRSNHGDEYIITELNPVEWTPNDSQRFPQVTYELRVILVPIANGTEEMEAVMIIDILRRAKANVVVASVEDQLEIVASCKVKLEADVLLGEAANLSYDLIVLPGGLGSAPTFAKSEKLVNMLKKQRDSQRPYGAICASPALVLEPHGLLQG</sequence>
<dbReference type="CDD" id="cd03135">
    <property type="entry name" value="GATase1_DJ-1"/>
    <property type="match status" value="1"/>
</dbReference>
<dbReference type="EMBL" id="AP019300">
    <property type="protein sequence ID" value="BBH01676.1"/>
    <property type="molecule type" value="Genomic_DNA"/>
</dbReference>
<dbReference type="GO" id="GO:1903189">
    <property type="term" value="P:glyoxal metabolic process"/>
    <property type="evidence" value="ECO:0007669"/>
    <property type="project" value="TreeGrafter"/>
</dbReference>
<reference evidence="3" key="1">
    <citation type="journal article" date="2019" name="Science">
        <title>Mutation of a bHLH transcription factor allowed almond domestication.</title>
        <authorList>
            <person name="Sanchez-Perez R."/>
            <person name="Pavan S."/>
            <person name="Mazzeo R."/>
            <person name="Moldovan C."/>
            <person name="Aiese Cigliano R."/>
            <person name="Del Cueto J."/>
            <person name="Ricciardi F."/>
            <person name="Lotti C."/>
            <person name="Ricciardi L."/>
            <person name="Dicenta F."/>
            <person name="Lopez-Marques R.L."/>
            <person name="Lindberg Moller B."/>
        </authorList>
    </citation>
    <scope>NUCLEOTIDE SEQUENCE</scope>
</reference>
<dbReference type="InterPro" id="IPR050325">
    <property type="entry name" value="Prot/Nucl_acid_deglycase"/>
</dbReference>
<evidence type="ECO:0000259" key="2">
    <source>
        <dbReference type="Pfam" id="PF01965"/>
    </source>
</evidence>
<dbReference type="SUPFAM" id="SSF52317">
    <property type="entry name" value="Class I glutamine amidotransferase-like"/>
    <property type="match status" value="2"/>
</dbReference>
<keyword evidence="1" id="KW-0812">Transmembrane</keyword>
<name>A0A4Y1RCF6_PRUDU</name>
<feature type="domain" description="DJ-1/PfpI" evidence="2">
    <location>
        <begin position="189"/>
        <end position="303"/>
    </location>
</feature>
<keyword evidence="1" id="KW-1133">Transmembrane helix</keyword>
<evidence type="ECO:0000256" key="1">
    <source>
        <dbReference type="SAM" id="Phobius"/>
    </source>
</evidence>
<dbReference type="GO" id="GO:0005737">
    <property type="term" value="C:cytoplasm"/>
    <property type="evidence" value="ECO:0007669"/>
    <property type="project" value="TreeGrafter"/>
</dbReference>
<feature type="domain" description="DJ-1/PfpI" evidence="2">
    <location>
        <begin position="38"/>
        <end position="137"/>
    </location>
</feature>
<organism evidence="3">
    <name type="scientific">Prunus dulcis</name>
    <name type="common">Almond</name>
    <name type="synonym">Amygdalus dulcis</name>
    <dbReference type="NCBI Taxonomy" id="3755"/>
    <lineage>
        <taxon>Eukaryota</taxon>
        <taxon>Viridiplantae</taxon>
        <taxon>Streptophyta</taxon>
        <taxon>Embryophyta</taxon>
        <taxon>Tracheophyta</taxon>
        <taxon>Spermatophyta</taxon>
        <taxon>Magnoliopsida</taxon>
        <taxon>eudicotyledons</taxon>
        <taxon>Gunneridae</taxon>
        <taxon>Pentapetalae</taxon>
        <taxon>rosids</taxon>
        <taxon>fabids</taxon>
        <taxon>Rosales</taxon>
        <taxon>Rosaceae</taxon>
        <taxon>Amygdaloideae</taxon>
        <taxon>Amygdaleae</taxon>
        <taxon>Prunus</taxon>
    </lineage>
</organism>
<dbReference type="Pfam" id="PF01965">
    <property type="entry name" value="DJ-1_PfpI"/>
    <property type="match status" value="2"/>
</dbReference>
<dbReference type="PANTHER" id="PTHR48094:SF12">
    <property type="entry name" value="PARKINSON DISEASE PROTEIN 7 HOMOLOG"/>
    <property type="match status" value="1"/>
</dbReference>